<dbReference type="RefSeq" id="WP_204203044.1">
    <property type="nucleotide sequence ID" value="NZ_JAFELM010000025.1"/>
</dbReference>
<dbReference type="Pfam" id="PF14120">
    <property type="entry name" value="YhzD"/>
    <property type="match status" value="1"/>
</dbReference>
<accession>A0ABS2DGT3</accession>
<proteinExistence type="predicted"/>
<evidence type="ECO:0000313" key="2">
    <source>
        <dbReference type="Proteomes" id="UP001518925"/>
    </source>
</evidence>
<evidence type="ECO:0000313" key="1">
    <source>
        <dbReference type="EMBL" id="MBM6617669.1"/>
    </source>
</evidence>
<keyword evidence="2" id="KW-1185">Reference proteome</keyword>
<dbReference type="InterPro" id="IPR025544">
    <property type="entry name" value="YhzD"/>
</dbReference>
<organism evidence="1 2">
    <name type="scientific">Bacillus suaedaesalsae</name>
    <dbReference type="NCBI Taxonomy" id="2810349"/>
    <lineage>
        <taxon>Bacteria</taxon>
        <taxon>Bacillati</taxon>
        <taxon>Bacillota</taxon>
        <taxon>Bacilli</taxon>
        <taxon>Bacillales</taxon>
        <taxon>Bacillaceae</taxon>
        <taxon>Bacillus</taxon>
    </lineage>
</organism>
<gene>
    <name evidence="1" type="ORF">JR050_08240</name>
</gene>
<reference evidence="1 2" key="1">
    <citation type="submission" date="2021-02" db="EMBL/GenBank/DDBJ databases">
        <title>Bacillus sp. RD4P76, an endophyte from a halophyte.</title>
        <authorList>
            <person name="Sun J.-Q."/>
        </authorList>
    </citation>
    <scope>NUCLEOTIDE SEQUENCE [LARGE SCALE GENOMIC DNA]</scope>
    <source>
        <strain evidence="1 2">RD4P76</strain>
    </source>
</reference>
<dbReference type="Proteomes" id="UP001518925">
    <property type="component" value="Unassembled WGS sequence"/>
</dbReference>
<evidence type="ECO:0008006" key="3">
    <source>
        <dbReference type="Google" id="ProtNLM"/>
    </source>
</evidence>
<comment type="caution">
    <text evidence="1">The sequence shown here is derived from an EMBL/GenBank/DDBJ whole genome shotgun (WGS) entry which is preliminary data.</text>
</comment>
<dbReference type="EMBL" id="JAFELM010000025">
    <property type="protein sequence ID" value="MBM6617669.1"/>
    <property type="molecule type" value="Genomic_DNA"/>
</dbReference>
<name>A0ABS2DGT3_9BACI</name>
<protein>
    <recommendedName>
        <fullName evidence="3">YhzD-like protein</fullName>
    </recommendedName>
</protein>
<sequence>MPVYTLTAFDKDGSKLVDENFEAATEAEAKQKGEALLTEKGLTERTHRLVSPAGKLILFHR</sequence>